<proteinExistence type="predicted"/>
<name>A0AAV4PZ20_CAEEX</name>
<evidence type="ECO:0000313" key="2">
    <source>
        <dbReference type="Proteomes" id="UP001054945"/>
    </source>
</evidence>
<protein>
    <submittedName>
        <fullName evidence="1">Uncharacterized protein</fullName>
    </submittedName>
</protein>
<dbReference type="Proteomes" id="UP001054945">
    <property type="component" value="Unassembled WGS sequence"/>
</dbReference>
<gene>
    <name evidence="1" type="ORF">CEXT_647951</name>
</gene>
<dbReference type="EMBL" id="BPLR01005334">
    <property type="protein sequence ID" value="GIY01551.1"/>
    <property type="molecule type" value="Genomic_DNA"/>
</dbReference>
<organism evidence="1 2">
    <name type="scientific">Caerostris extrusa</name>
    <name type="common">Bark spider</name>
    <name type="synonym">Caerostris bankana</name>
    <dbReference type="NCBI Taxonomy" id="172846"/>
    <lineage>
        <taxon>Eukaryota</taxon>
        <taxon>Metazoa</taxon>
        <taxon>Ecdysozoa</taxon>
        <taxon>Arthropoda</taxon>
        <taxon>Chelicerata</taxon>
        <taxon>Arachnida</taxon>
        <taxon>Araneae</taxon>
        <taxon>Araneomorphae</taxon>
        <taxon>Entelegynae</taxon>
        <taxon>Araneoidea</taxon>
        <taxon>Araneidae</taxon>
        <taxon>Caerostris</taxon>
    </lineage>
</organism>
<comment type="caution">
    <text evidence="1">The sequence shown here is derived from an EMBL/GenBank/DDBJ whole genome shotgun (WGS) entry which is preliminary data.</text>
</comment>
<evidence type="ECO:0000313" key="1">
    <source>
        <dbReference type="EMBL" id="GIY01551.1"/>
    </source>
</evidence>
<dbReference type="AlphaFoldDB" id="A0AAV4PZ20"/>
<sequence>MAFTFESPSHNLYQWSPSVIHKTYQCTTLSFLPGREQPPIIKQIKDSTAPTSSRRSSEDSLEQQLLIIIWTWQMSLAASWMSGSLNLKPISTFSLWHRSVTDGPIHSDTTTSYCNAFCNLCLEISQLKPMDLVFLNLAVLGCGAQSSSYEAICMLMYSVPCSLLTEHYNATKPLPLFAAKQRGNEGVLFPDVN</sequence>
<reference evidence="1 2" key="1">
    <citation type="submission" date="2021-06" db="EMBL/GenBank/DDBJ databases">
        <title>Caerostris extrusa draft genome.</title>
        <authorList>
            <person name="Kono N."/>
            <person name="Arakawa K."/>
        </authorList>
    </citation>
    <scope>NUCLEOTIDE SEQUENCE [LARGE SCALE GENOMIC DNA]</scope>
</reference>
<accession>A0AAV4PZ20</accession>
<keyword evidence="2" id="KW-1185">Reference proteome</keyword>